<evidence type="ECO:0000313" key="5">
    <source>
        <dbReference type="Proteomes" id="UP000252081"/>
    </source>
</evidence>
<evidence type="ECO:0000256" key="1">
    <source>
        <dbReference type="ARBA" id="ARBA00022553"/>
    </source>
</evidence>
<dbReference type="PANTHER" id="PTHR44591">
    <property type="entry name" value="STRESS RESPONSE REGULATOR PROTEIN 1"/>
    <property type="match status" value="1"/>
</dbReference>
<dbReference type="PANTHER" id="PTHR44591:SF3">
    <property type="entry name" value="RESPONSE REGULATORY DOMAIN-CONTAINING PROTEIN"/>
    <property type="match status" value="1"/>
</dbReference>
<protein>
    <submittedName>
        <fullName evidence="4">Response regulator</fullName>
    </submittedName>
</protein>
<dbReference type="OrthoDB" id="5432534at2"/>
<comment type="caution">
    <text evidence="4">The sequence shown here is derived from an EMBL/GenBank/DDBJ whole genome shotgun (WGS) entry which is preliminary data.</text>
</comment>
<reference evidence="4 5" key="1">
    <citation type="submission" date="2018-07" db="EMBL/GenBank/DDBJ databases">
        <title>A draft genome of a endophytic bacteria, a new species of Pedobacter.</title>
        <authorList>
            <person name="Zhang Z.D."/>
            <person name="Chen Z.J."/>
        </authorList>
    </citation>
    <scope>NUCLEOTIDE SEQUENCE [LARGE SCALE GENOMIC DNA]</scope>
    <source>
        <strain evidence="4 5">RS10</strain>
    </source>
</reference>
<evidence type="ECO:0000259" key="3">
    <source>
        <dbReference type="PROSITE" id="PS50110"/>
    </source>
</evidence>
<accession>A0A366LD01</accession>
<feature type="domain" description="Response regulatory" evidence="3">
    <location>
        <begin position="4"/>
        <end position="117"/>
    </location>
</feature>
<evidence type="ECO:0000256" key="2">
    <source>
        <dbReference type="PROSITE-ProRule" id="PRU00169"/>
    </source>
</evidence>
<dbReference type="AlphaFoldDB" id="A0A366LD01"/>
<dbReference type="SMART" id="SM00448">
    <property type="entry name" value="REC"/>
    <property type="match status" value="1"/>
</dbReference>
<proteinExistence type="predicted"/>
<gene>
    <name evidence="4" type="ORF">DRW42_00430</name>
</gene>
<dbReference type="PROSITE" id="PS50110">
    <property type="entry name" value="RESPONSE_REGULATORY"/>
    <property type="match status" value="1"/>
</dbReference>
<dbReference type="InterPro" id="IPR001789">
    <property type="entry name" value="Sig_transdc_resp-reg_receiver"/>
</dbReference>
<sequence length="119" mass="13463">MGKNICILEDDPGIIDIIKILLKEEGYRAESYSSVNDFLSRKNPNPDLFILDVMLPDGNGMEVCRLLKSDAATKRIPILMMSAHADLPQMTRACIAEEYVTKPFDIDVLLRKIKRQVNP</sequence>
<name>A0A366LD01_9SPHI</name>
<feature type="modified residue" description="4-aspartylphosphate" evidence="2">
    <location>
        <position position="52"/>
    </location>
</feature>
<dbReference type="Pfam" id="PF00072">
    <property type="entry name" value="Response_reg"/>
    <property type="match status" value="1"/>
</dbReference>
<organism evidence="4 5">
    <name type="scientific">Pedobacter miscanthi</name>
    <dbReference type="NCBI Taxonomy" id="2259170"/>
    <lineage>
        <taxon>Bacteria</taxon>
        <taxon>Pseudomonadati</taxon>
        <taxon>Bacteroidota</taxon>
        <taxon>Sphingobacteriia</taxon>
        <taxon>Sphingobacteriales</taxon>
        <taxon>Sphingobacteriaceae</taxon>
        <taxon>Pedobacter</taxon>
    </lineage>
</organism>
<keyword evidence="1 2" id="KW-0597">Phosphoprotein</keyword>
<dbReference type="Proteomes" id="UP000252081">
    <property type="component" value="Unassembled WGS sequence"/>
</dbReference>
<keyword evidence="5" id="KW-1185">Reference proteome</keyword>
<evidence type="ECO:0000313" key="4">
    <source>
        <dbReference type="EMBL" id="RBQ11777.1"/>
    </source>
</evidence>
<dbReference type="EMBL" id="QNQU01000001">
    <property type="protein sequence ID" value="RBQ11777.1"/>
    <property type="molecule type" value="Genomic_DNA"/>
</dbReference>
<dbReference type="InterPro" id="IPR050595">
    <property type="entry name" value="Bact_response_regulator"/>
</dbReference>
<dbReference type="InterPro" id="IPR011006">
    <property type="entry name" value="CheY-like_superfamily"/>
</dbReference>
<dbReference type="GO" id="GO:0000160">
    <property type="term" value="P:phosphorelay signal transduction system"/>
    <property type="evidence" value="ECO:0007669"/>
    <property type="project" value="InterPro"/>
</dbReference>
<dbReference type="RefSeq" id="WP_113946857.1">
    <property type="nucleotide sequence ID" value="NZ_QNQU01000001.1"/>
</dbReference>
<dbReference type="Gene3D" id="3.40.50.2300">
    <property type="match status" value="1"/>
</dbReference>
<dbReference type="SUPFAM" id="SSF52172">
    <property type="entry name" value="CheY-like"/>
    <property type="match status" value="1"/>
</dbReference>